<dbReference type="Pfam" id="PF04041">
    <property type="entry name" value="Glyco_hydro_130"/>
    <property type="match status" value="1"/>
</dbReference>
<proteinExistence type="inferred from homology"/>
<dbReference type="Gene3D" id="2.115.10.20">
    <property type="entry name" value="Glycosyl hydrolase domain, family 43"/>
    <property type="match status" value="1"/>
</dbReference>
<name>A0A1F5RBV4_9BACT</name>
<keyword evidence="4" id="KW-0326">Glycosidase</keyword>
<reference evidence="4 5" key="1">
    <citation type="journal article" date="2016" name="Nat. Commun.">
        <title>Thousands of microbial genomes shed light on interconnected biogeochemical processes in an aquifer system.</title>
        <authorList>
            <person name="Anantharaman K."/>
            <person name="Brown C.T."/>
            <person name="Hug L.A."/>
            <person name="Sharon I."/>
            <person name="Castelle C.J."/>
            <person name="Probst A.J."/>
            <person name="Thomas B.C."/>
            <person name="Singh A."/>
            <person name="Wilkins M.J."/>
            <person name="Karaoz U."/>
            <person name="Brodie E.L."/>
            <person name="Williams K.H."/>
            <person name="Hubbard S.S."/>
            <person name="Banfield J.F."/>
        </authorList>
    </citation>
    <scope>NUCLEOTIDE SEQUENCE [LARGE SCALE GENOMIC DNA]</scope>
</reference>
<keyword evidence="2" id="KW-0808">Transferase</keyword>
<organism evidence="4 5">
    <name type="scientific">Candidatus Edwardsbacteria bacterium GWF2_54_11</name>
    <dbReference type="NCBI Taxonomy" id="1817851"/>
    <lineage>
        <taxon>Bacteria</taxon>
        <taxon>Candidatus Edwardsiibacteriota</taxon>
    </lineage>
</organism>
<dbReference type="CDD" id="cd18613">
    <property type="entry name" value="GH130"/>
    <property type="match status" value="1"/>
</dbReference>
<protein>
    <submittedName>
        <fullName evidence="4">Glycosidase</fullName>
    </submittedName>
</protein>
<dbReference type="PANTHER" id="PTHR34106:SF4">
    <property type="entry name" value="BLL5143 PROTEIN"/>
    <property type="match status" value="1"/>
</dbReference>
<accession>A0A1F5RBV4</accession>
<dbReference type="Proteomes" id="UP000177230">
    <property type="component" value="Unassembled WGS sequence"/>
</dbReference>
<dbReference type="EMBL" id="MFFM01000034">
    <property type="protein sequence ID" value="OGF11939.1"/>
    <property type="molecule type" value="Genomic_DNA"/>
</dbReference>
<dbReference type="PANTHER" id="PTHR34106">
    <property type="entry name" value="GLYCOSIDASE"/>
    <property type="match status" value="1"/>
</dbReference>
<evidence type="ECO:0000256" key="2">
    <source>
        <dbReference type="ARBA" id="ARBA00022679"/>
    </source>
</evidence>
<dbReference type="GO" id="GO:0016798">
    <property type="term" value="F:hydrolase activity, acting on glycosyl bonds"/>
    <property type="evidence" value="ECO:0007669"/>
    <property type="project" value="UniProtKB-KW"/>
</dbReference>
<sequence length="494" mass="55537">MNKLISPAIAPPVLQAKRIGPVISPDRSRVLLRPFYPVRKSIARRIVNGIMTLSDEAAARLLASVLSEFKDRHTNVEQTFLNRFRQVQAYLKDRKETPPEKQLLIGAYFSHEYSPESAALFNPSIVPHPDQTKLPAGSLRFVLSLRATGEGHISSITFRTGTVSAKHSIKLTPPVPFVTEPEPLTNAVYQKDLFARKLQEAGLHSNFCRRVVDQLPGEFVLDDLRRMLKAERRKMTPVDALADRASQGILLLAESNYQVRFDPSSHLAQRILFPSVPSQSNGIEDARFVMFRDDDGSITYYATYTAYDGKITLPQLLETADFIHFKFLTLNGPAVQNKGMALFPRKIDGRYAMLSRQDDQNILLMYSDNIHFWQTPRMLLQPAQPWEMVKIGTCGSPIETEAGWLVLSHGVGPMRKYCLGAFLLDLKDPSRVIGRLRQPLLSPNQDEREGYVPNVVYTCGSLLHGRELVIPYAMSDYATNFATVPIDDLLAGIE</sequence>
<evidence type="ECO:0000313" key="4">
    <source>
        <dbReference type="EMBL" id="OGF11939.1"/>
    </source>
</evidence>
<dbReference type="InterPro" id="IPR007184">
    <property type="entry name" value="Mannoside_phosphorylase"/>
</dbReference>
<dbReference type="AlphaFoldDB" id="A0A1F5RBV4"/>
<evidence type="ECO:0000256" key="1">
    <source>
        <dbReference type="ARBA" id="ARBA00022676"/>
    </source>
</evidence>
<evidence type="ECO:0000313" key="5">
    <source>
        <dbReference type="Proteomes" id="UP000177230"/>
    </source>
</evidence>
<dbReference type="GO" id="GO:0016757">
    <property type="term" value="F:glycosyltransferase activity"/>
    <property type="evidence" value="ECO:0007669"/>
    <property type="project" value="UniProtKB-KW"/>
</dbReference>
<keyword evidence="4" id="KW-0378">Hydrolase</keyword>
<comment type="caution">
    <text evidence="4">The sequence shown here is derived from an EMBL/GenBank/DDBJ whole genome shotgun (WGS) entry which is preliminary data.</text>
</comment>
<comment type="similarity">
    <text evidence="3">Belongs to the glycosyl hydrolase 130 family.</text>
</comment>
<dbReference type="InterPro" id="IPR023296">
    <property type="entry name" value="Glyco_hydro_beta-prop_sf"/>
</dbReference>
<dbReference type="SUPFAM" id="SSF75005">
    <property type="entry name" value="Arabinanase/levansucrase/invertase"/>
    <property type="match status" value="1"/>
</dbReference>
<evidence type="ECO:0000256" key="3">
    <source>
        <dbReference type="ARBA" id="ARBA00024356"/>
    </source>
</evidence>
<gene>
    <name evidence="4" type="ORF">A2024_02815</name>
</gene>
<keyword evidence="1" id="KW-0328">Glycosyltransferase</keyword>